<feature type="repeat" description="ANK" evidence="1">
    <location>
        <begin position="154"/>
        <end position="186"/>
    </location>
</feature>
<keyword evidence="1" id="KW-0040">ANK repeat</keyword>
<dbReference type="Proteomes" id="UP000054937">
    <property type="component" value="Unassembled WGS sequence"/>
</dbReference>
<evidence type="ECO:0000313" key="3">
    <source>
        <dbReference type="Proteomes" id="UP000054937"/>
    </source>
</evidence>
<dbReference type="InterPro" id="IPR036770">
    <property type="entry name" value="Ankyrin_rpt-contain_sf"/>
</dbReference>
<dbReference type="InParanoid" id="A0A0V0QED0"/>
<dbReference type="PROSITE" id="PS50088">
    <property type="entry name" value="ANK_REPEAT"/>
    <property type="match status" value="1"/>
</dbReference>
<comment type="caution">
    <text evidence="2">The sequence shown here is derived from an EMBL/GenBank/DDBJ whole genome shotgun (WGS) entry which is preliminary data.</text>
</comment>
<name>A0A0V0QED0_PSEPJ</name>
<protein>
    <submittedName>
        <fullName evidence="2">Ankyrin repeat-containing domain</fullName>
    </submittedName>
</protein>
<sequence>MQNFSKLATNHQENYQVIEINPYKVLDLDEDLEGTSKIIYKSKFNFLEKISNEKLTYFQRKRLALARQILMKPKEYLKINGEYKYIYIQNIFHNTVCCDFKQLVPQLQNEIQQKLEMKDEREQGLLYLATQPGYKIMILYLLQKGVDINQTQINGSTPLHIACYNGHVFCVDILLLNGADMNIKNQFGNYARDESYKPKKQKILDLHEKYKFLRENNQIYKKIHDLRQKKMISLAYTLYSKEGQDIGIFVQPNYNNNPVQKQKLILAMSNPNYSQTFYHGTQIKFLDNILQKGLLKPSQRGDTNLGSCRIPLGEEVNGIKNWADAVFVSSSPYYASHGAYSQYFDVQNIIEGKHVHEKYALILQVTVRSNNPSQENIYQKFKHTLQSYDYKPNEPELVEYRVTDTTQILVSGIYFLNKKYLTDLNSCKDAMKLLNEKGKIDGIYCNDKNTYKVTINNYWELCLMGHTLQKSFEIHECDVCGVKQSPNHYCDKCSFTRCPKCKGKCMTNKIII</sequence>
<gene>
    <name evidence="2" type="ORF">PPERSA_12793</name>
</gene>
<organism evidence="2 3">
    <name type="scientific">Pseudocohnilembus persalinus</name>
    <name type="common">Ciliate</name>
    <dbReference type="NCBI Taxonomy" id="266149"/>
    <lineage>
        <taxon>Eukaryota</taxon>
        <taxon>Sar</taxon>
        <taxon>Alveolata</taxon>
        <taxon>Ciliophora</taxon>
        <taxon>Intramacronucleata</taxon>
        <taxon>Oligohymenophorea</taxon>
        <taxon>Scuticociliatia</taxon>
        <taxon>Philasterida</taxon>
        <taxon>Pseudocohnilembidae</taxon>
        <taxon>Pseudocohnilembus</taxon>
    </lineage>
</organism>
<dbReference type="Gene3D" id="1.25.40.20">
    <property type="entry name" value="Ankyrin repeat-containing domain"/>
    <property type="match status" value="1"/>
</dbReference>
<proteinExistence type="predicted"/>
<dbReference type="InterPro" id="IPR002110">
    <property type="entry name" value="Ankyrin_rpt"/>
</dbReference>
<dbReference type="PANTHER" id="PTHR22677">
    <property type="entry name" value="ANKYRIN REPEAT DOMAIN-CONTAINING PROTEIN 60"/>
    <property type="match status" value="1"/>
</dbReference>
<dbReference type="AlphaFoldDB" id="A0A0V0QED0"/>
<keyword evidence="3" id="KW-1185">Reference proteome</keyword>
<dbReference type="InterPro" id="IPR039323">
    <property type="entry name" value="ANKRD_45/46/60"/>
</dbReference>
<dbReference type="PANTHER" id="PTHR22677:SF4">
    <property type="entry name" value="USHER SYNDROME TYPE-1G PROTEIN-LIKE PROTEIN"/>
    <property type="match status" value="1"/>
</dbReference>
<evidence type="ECO:0000256" key="1">
    <source>
        <dbReference type="PROSITE-ProRule" id="PRU00023"/>
    </source>
</evidence>
<dbReference type="SUPFAM" id="SSF48403">
    <property type="entry name" value="Ankyrin repeat"/>
    <property type="match status" value="1"/>
</dbReference>
<dbReference type="Pfam" id="PF12796">
    <property type="entry name" value="Ank_2"/>
    <property type="match status" value="1"/>
</dbReference>
<dbReference type="SMART" id="SM00248">
    <property type="entry name" value="ANK"/>
    <property type="match status" value="2"/>
</dbReference>
<dbReference type="OrthoDB" id="194358at2759"/>
<dbReference type="PROSITE" id="PS50297">
    <property type="entry name" value="ANK_REP_REGION"/>
    <property type="match status" value="1"/>
</dbReference>
<dbReference type="EMBL" id="LDAU01000184">
    <property type="protein sequence ID" value="KRX00574.1"/>
    <property type="molecule type" value="Genomic_DNA"/>
</dbReference>
<accession>A0A0V0QED0</accession>
<evidence type="ECO:0000313" key="2">
    <source>
        <dbReference type="EMBL" id="KRX00574.1"/>
    </source>
</evidence>
<reference evidence="2 3" key="1">
    <citation type="journal article" date="2015" name="Sci. Rep.">
        <title>Genome of the facultative scuticociliatosis pathogen Pseudocohnilembus persalinus provides insight into its virulence through horizontal gene transfer.</title>
        <authorList>
            <person name="Xiong J."/>
            <person name="Wang G."/>
            <person name="Cheng J."/>
            <person name="Tian M."/>
            <person name="Pan X."/>
            <person name="Warren A."/>
            <person name="Jiang C."/>
            <person name="Yuan D."/>
            <person name="Miao W."/>
        </authorList>
    </citation>
    <scope>NUCLEOTIDE SEQUENCE [LARGE SCALE GENOMIC DNA]</scope>
    <source>
        <strain evidence="2">36N120E</strain>
    </source>
</reference>